<sequence>METALVGHGDAHTATWGAAGNCFSLSGCRRVELLTGTERYRVL</sequence>
<evidence type="ECO:0000313" key="2">
    <source>
        <dbReference type="Proteomes" id="UP000662973"/>
    </source>
</evidence>
<dbReference type="Proteomes" id="UP000662973">
    <property type="component" value="Chromosome"/>
</dbReference>
<dbReference type="KEGG" id="hds:HSR122_2124"/>
<name>A0A897NAU4_9EURY</name>
<gene>
    <name evidence="1" type="ORF">HSR122_2124</name>
</gene>
<reference evidence="1 2" key="1">
    <citation type="submission" date="2020-11" db="EMBL/GenBank/DDBJ databases">
        <title>Carbohydrate-dependent, anaerobic sulfur respiration: A novel catabolism in halophilic archaea.</title>
        <authorList>
            <person name="Sorokin D.Y."/>
            <person name="Messina E."/>
            <person name="Smedile F."/>
            <person name="La Cono V."/>
            <person name="Hallsworth J.E."/>
            <person name="Yakimov M.M."/>
        </authorList>
    </citation>
    <scope>NUCLEOTIDE SEQUENCE [LARGE SCALE GENOMIC DNA]</scope>
    <source>
        <strain evidence="1 2">HSR12-2</strain>
    </source>
</reference>
<organism evidence="1 2">
    <name type="scientific">Halapricum desulfuricans</name>
    <dbReference type="NCBI Taxonomy" id="2841257"/>
    <lineage>
        <taxon>Archaea</taxon>
        <taxon>Methanobacteriati</taxon>
        <taxon>Methanobacteriota</taxon>
        <taxon>Stenosarchaea group</taxon>
        <taxon>Halobacteria</taxon>
        <taxon>Halobacteriales</taxon>
        <taxon>Haloarculaceae</taxon>
        <taxon>Halapricum</taxon>
    </lineage>
</organism>
<accession>A0A897NAU4</accession>
<keyword evidence="2" id="KW-1185">Reference proteome</keyword>
<evidence type="ECO:0000313" key="1">
    <source>
        <dbReference type="EMBL" id="QSG09508.1"/>
    </source>
</evidence>
<dbReference type="EMBL" id="CP064788">
    <property type="protein sequence ID" value="QSG09508.1"/>
    <property type="molecule type" value="Genomic_DNA"/>
</dbReference>
<dbReference type="AlphaFoldDB" id="A0A897NAU4"/>
<protein>
    <submittedName>
        <fullName evidence="1">Uncharacterized protein</fullName>
    </submittedName>
</protein>
<proteinExistence type="predicted"/>